<organism evidence="2 3">
    <name type="scientific">Microbacterium resistens</name>
    <dbReference type="NCBI Taxonomy" id="156977"/>
    <lineage>
        <taxon>Bacteria</taxon>
        <taxon>Bacillati</taxon>
        <taxon>Actinomycetota</taxon>
        <taxon>Actinomycetes</taxon>
        <taxon>Micrococcales</taxon>
        <taxon>Microbacteriaceae</taxon>
        <taxon>Microbacterium</taxon>
    </lineage>
</organism>
<gene>
    <name evidence="2" type="ORF">K8F61_05265</name>
</gene>
<evidence type="ECO:0000256" key="1">
    <source>
        <dbReference type="SAM" id="MobiDB-lite"/>
    </source>
</evidence>
<keyword evidence="3" id="KW-1185">Reference proteome</keyword>
<accession>A0ABY3RUH5</accession>
<evidence type="ECO:0000313" key="2">
    <source>
        <dbReference type="EMBL" id="UGS27599.1"/>
    </source>
</evidence>
<sequence>MKPTPVGDRVHAPSAYPNRAYCGSPNTKSAMARQDVTCPNCLAALRADEETR</sequence>
<dbReference type="Proteomes" id="UP001199642">
    <property type="component" value="Chromosome"/>
</dbReference>
<proteinExistence type="predicted"/>
<reference evidence="2 3" key="1">
    <citation type="submission" date="2023-01" db="EMBL/GenBank/DDBJ databases">
        <title>Characterization of estradiol degrading bacteria Microbacterium sp. MZT7 and reveal degrading genes through genome analysis.</title>
        <authorList>
            <person name="Hao P."/>
            <person name="Gao Y."/>
        </authorList>
    </citation>
    <scope>NUCLEOTIDE SEQUENCE [LARGE SCALE GENOMIC DNA]</scope>
    <source>
        <strain evidence="2 3">MZT7</strain>
    </source>
</reference>
<evidence type="ECO:0000313" key="3">
    <source>
        <dbReference type="Proteomes" id="UP001199642"/>
    </source>
</evidence>
<feature type="region of interest" description="Disordered" evidence="1">
    <location>
        <begin position="1"/>
        <end position="21"/>
    </location>
</feature>
<dbReference type="EMBL" id="CP082781">
    <property type="protein sequence ID" value="UGS27599.1"/>
    <property type="molecule type" value="Genomic_DNA"/>
</dbReference>
<dbReference type="RefSeq" id="WP_231820931.1">
    <property type="nucleotide sequence ID" value="NZ_CP082781.1"/>
</dbReference>
<protein>
    <submittedName>
        <fullName evidence="2">Uncharacterized protein</fullName>
    </submittedName>
</protein>
<name>A0ABY3RUH5_9MICO</name>